<dbReference type="OrthoDB" id="6027at2157"/>
<dbReference type="Pfam" id="PF08241">
    <property type="entry name" value="Methyltransf_11"/>
    <property type="match status" value="1"/>
</dbReference>
<gene>
    <name evidence="3" type="ORF">GRX01_07120</name>
</gene>
<feature type="region of interest" description="Disordered" evidence="1">
    <location>
        <begin position="188"/>
        <end position="229"/>
    </location>
</feature>
<evidence type="ECO:0000256" key="1">
    <source>
        <dbReference type="SAM" id="MobiDB-lite"/>
    </source>
</evidence>
<dbReference type="InterPro" id="IPR044649">
    <property type="entry name" value="MPBQ/MSBQ_MT"/>
</dbReference>
<dbReference type="InterPro" id="IPR031164">
    <property type="entry name" value="SAM_MPBQ_MSBQ_MT"/>
</dbReference>
<dbReference type="AlphaFoldDB" id="A0A6B0SRD0"/>
<dbReference type="Gene3D" id="3.40.50.150">
    <property type="entry name" value="Vaccinia Virus protein VP39"/>
    <property type="match status" value="1"/>
</dbReference>
<reference evidence="3 4" key="1">
    <citation type="submission" date="2019-12" db="EMBL/GenBank/DDBJ databases">
        <title>Isolation and characterization of three novel carbon monoxide-oxidizing members of Halobacteria from salione crusts and soils.</title>
        <authorList>
            <person name="Myers M.R."/>
            <person name="King G.M."/>
        </authorList>
    </citation>
    <scope>NUCLEOTIDE SEQUENCE [LARGE SCALE GENOMIC DNA]</scope>
    <source>
        <strain evidence="3 4">WSA2</strain>
    </source>
</reference>
<dbReference type="InterPro" id="IPR029063">
    <property type="entry name" value="SAM-dependent_MTases_sf"/>
</dbReference>
<accession>A0A6B0SRD0</accession>
<dbReference type="InterPro" id="IPR013216">
    <property type="entry name" value="Methyltransf_11"/>
</dbReference>
<keyword evidence="4" id="KW-1185">Reference proteome</keyword>
<evidence type="ECO:0000313" key="3">
    <source>
        <dbReference type="EMBL" id="MXR41107.1"/>
    </source>
</evidence>
<name>A0A6B0SRD0_9EURY</name>
<dbReference type="Proteomes" id="UP000437065">
    <property type="component" value="Unassembled WGS sequence"/>
</dbReference>
<dbReference type="CDD" id="cd02440">
    <property type="entry name" value="AdoMet_MTases"/>
    <property type="match status" value="1"/>
</dbReference>
<dbReference type="RefSeq" id="WP_159664977.1">
    <property type="nucleotide sequence ID" value="NZ_WUUS01000004.1"/>
</dbReference>
<dbReference type="GO" id="GO:0051741">
    <property type="term" value="F:2-methyl-6-phytyl-1,4-benzoquinone methyltransferase activity"/>
    <property type="evidence" value="ECO:0007669"/>
    <property type="project" value="InterPro"/>
</dbReference>
<dbReference type="PROSITE" id="PS51734">
    <property type="entry name" value="SAM_MPBQ_MSBQ_MT"/>
    <property type="match status" value="1"/>
</dbReference>
<dbReference type="GO" id="GO:0032259">
    <property type="term" value="P:methylation"/>
    <property type="evidence" value="ECO:0007669"/>
    <property type="project" value="UniProtKB-KW"/>
</dbReference>
<proteinExistence type="predicted"/>
<organism evidence="3 4">
    <name type="scientific">Halobaculum saliterrae</name>
    <dbReference type="NCBI Taxonomy" id="2073113"/>
    <lineage>
        <taxon>Archaea</taxon>
        <taxon>Methanobacteriati</taxon>
        <taxon>Methanobacteriota</taxon>
        <taxon>Stenosarchaea group</taxon>
        <taxon>Halobacteria</taxon>
        <taxon>Halobacteriales</taxon>
        <taxon>Haloferacaceae</taxon>
        <taxon>Halobaculum</taxon>
    </lineage>
</organism>
<dbReference type="EMBL" id="WUUS01000004">
    <property type="protein sequence ID" value="MXR41107.1"/>
    <property type="molecule type" value="Genomic_DNA"/>
</dbReference>
<comment type="caution">
    <text evidence="3">The sequence shown here is derived from an EMBL/GenBank/DDBJ whole genome shotgun (WGS) entry which is preliminary data.</text>
</comment>
<evidence type="ECO:0000259" key="2">
    <source>
        <dbReference type="PROSITE" id="PS51734"/>
    </source>
</evidence>
<keyword evidence="3" id="KW-0489">Methyltransferase</keyword>
<evidence type="ECO:0000313" key="4">
    <source>
        <dbReference type="Proteomes" id="UP000437065"/>
    </source>
</evidence>
<dbReference type="SUPFAM" id="SSF53335">
    <property type="entry name" value="S-adenosyl-L-methionine-dependent methyltransferases"/>
    <property type="match status" value="1"/>
</dbReference>
<protein>
    <submittedName>
        <fullName evidence="3">Methyltransferase domain-containing protein</fullName>
    </submittedName>
</protein>
<sequence length="229" mass="26187">MGILEDKDNARLFYRYFSRVYDTINPYIWDDGMRNQALEWFDADRDDRVLDVGAGTGFATEGLLNHVDEVYALDQSRGQFEQAFRKFGKHGKVRFHMGDAERLPFKDDSFDKLWSSGSIEYWPDPVAALREFRRVVKPGGTVLVVGPDYPKLRVFQKLADAIMLFYDAEEAEEMFREAGFEETRHFIQQRHRGSPRAITSVATVPESDGPSDDPGVEADRDADSDANDD</sequence>
<dbReference type="PANTHER" id="PTHR44516:SF11">
    <property type="entry name" value="2-METHYL-6-PHYTYL-1,4-HYDROQUINONE METHYLTRANSFERASE 2, CHLOROPLASTIC"/>
    <property type="match status" value="1"/>
</dbReference>
<feature type="domain" description="MPBQ/MBSQ family SAM-binding methyltransferase profile" evidence="2">
    <location>
        <begin position="2"/>
        <end position="200"/>
    </location>
</feature>
<dbReference type="PANTHER" id="PTHR44516">
    <property type="entry name" value="2-METHYL-6-PHYTYL-1,4-HYDROQUINONE METHYLTRANSFERASE, CHLOROPLASTIC"/>
    <property type="match status" value="1"/>
</dbReference>
<keyword evidence="3" id="KW-0808">Transferase</keyword>